<evidence type="ECO:0000313" key="7">
    <source>
        <dbReference type="Proteomes" id="UP000000719"/>
    </source>
</evidence>
<comment type="similarity">
    <text evidence="1">Belongs to the ABC transporter superfamily.</text>
</comment>
<keyword evidence="4" id="KW-0067">ATP-binding</keyword>
<evidence type="ECO:0000256" key="4">
    <source>
        <dbReference type="ARBA" id="ARBA00022840"/>
    </source>
</evidence>
<gene>
    <name evidence="6" type="ordered locus">Hore_19730</name>
</gene>
<keyword evidence="2" id="KW-0813">Transport</keyword>
<dbReference type="GO" id="GO:0016887">
    <property type="term" value="F:ATP hydrolysis activity"/>
    <property type="evidence" value="ECO:0007669"/>
    <property type="project" value="InterPro"/>
</dbReference>
<dbReference type="InterPro" id="IPR003593">
    <property type="entry name" value="AAA+_ATPase"/>
</dbReference>
<dbReference type="InterPro" id="IPR027417">
    <property type="entry name" value="P-loop_NTPase"/>
</dbReference>
<dbReference type="KEGG" id="hor:Hore_19730"/>
<dbReference type="OrthoDB" id="9804819at2"/>
<dbReference type="eggNOG" id="COG4555">
    <property type="taxonomic scope" value="Bacteria"/>
</dbReference>
<dbReference type="Gene3D" id="3.40.50.300">
    <property type="entry name" value="P-loop containing nucleotide triphosphate hydrolases"/>
    <property type="match status" value="1"/>
</dbReference>
<keyword evidence="3" id="KW-0547">Nucleotide-binding</keyword>
<organism evidence="6 7">
    <name type="scientific">Halothermothrix orenii (strain H 168 / OCM 544 / DSM 9562)</name>
    <dbReference type="NCBI Taxonomy" id="373903"/>
    <lineage>
        <taxon>Bacteria</taxon>
        <taxon>Bacillati</taxon>
        <taxon>Bacillota</taxon>
        <taxon>Clostridia</taxon>
        <taxon>Halanaerobiales</taxon>
        <taxon>Halothermotrichaceae</taxon>
        <taxon>Halothermothrix</taxon>
    </lineage>
</organism>
<evidence type="ECO:0000256" key="1">
    <source>
        <dbReference type="ARBA" id="ARBA00005417"/>
    </source>
</evidence>
<dbReference type="STRING" id="373903.Hore_19730"/>
<dbReference type="PANTHER" id="PTHR42711:SF5">
    <property type="entry name" value="ABC TRANSPORTER ATP-BINDING PROTEIN NATA"/>
    <property type="match status" value="1"/>
</dbReference>
<dbReference type="HOGENOM" id="CLU_000604_1_2_9"/>
<dbReference type="GO" id="GO:0005524">
    <property type="term" value="F:ATP binding"/>
    <property type="evidence" value="ECO:0007669"/>
    <property type="project" value="UniProtKB-KW"/>
</dbReference>
<sequence length="252" mass="28179">MDSLIEVNNLTKVFKEKDRVITALKNVSFRVKSGEIFGLLGPNGAGKTTTLRIISTLMVPTEGEVTVKGYNTVTDSQKVRSSLGFLTAEMNLYDYFTVRELLEFFARVNGMPGTETEKRIPQILKQLGLEEYADRRVDNFSTGMKQKVSIARALLPDPPILIFDEPINGLDIMAARVVTRLIEQLRDRGKSIIVSTHNMTLAESICDRLGILFDGELIATGSHKDLSGQTGEERLEDIFFKLVGEDYELDQN</sequence>
<evidence type="ECO:0000259" key="5">
    <source>
        <dbReference type="PROSITE" id="PS50893"/>
    </source>
</evidence>
<dbReference type="SMART" id="SM00382">
    <property type="entry name" value="AAA"/>
    <property type="match status" value="1"/>
</dbReference>
<dbReference type="EMBL" id="CP001098">
    <property type="protein sequence ID" value="ACL70720.1"/>
    <property type="molecule type" value="Genomic_DNA"/>
</dbReference>
<accession>B8CZK1</accession>
<dbReference type="AlphaFoldDB" id="B8CZK1"/>
<dbReference type="PROSITE" id="PS50893">
    <property type="entry name" value="ABC_TRANSPORTER_2"/>
    <property type="match status" value="1"/>
</dbReference>
<reference evidence="6 7" key="1">
    <citation type="journal article" date="2009" name="PLoS ONE">
        <title>Genome analysis of the anaerobic thermohalophilic bacterium Halothermothrix orenii.</title>
        <authorList>
            <person name="Mavromatis K."/>
            <person name="Ivanova N."/>
            <person name="Anderson I."/>
            <person name="Lykidis A."/>
            <person name="Hooper S.D."/>
            <person name="Sun H."/>
            <person name="Kunin V."/>
            <person name="Lapidus A."/>
            <person name="Hugenholtz P."/>
            <person name="Patel B."/>
            <person name="Kyrpides N.C."/>
        </authorList>
    </citation>
    <scope>NUCLEOTIDE SEQUENCE [LARGE SCALE GENOMIC DNA]</scope>
    <source>
        <strain evidence="7">H 168 / OCM 544 / DSM 9562</strain>
    </source>
</reference>
<evidence type="ECO:0000256" key="2">
    <source>
        <dbReference type="ARBA" id="ARBA00022448"/>
    </source>
</evidence>
<dbReference type="Pfam" id="PF00005">
    <property type="entry name" value="ABC_tran"/>
    <property type="match status" value="1"/>
</dbReference>
<feature type="domain" description="ABC transporter" evidence="5">
    <location>
        <begin position="5"/>
        <end position="239"/>
    </location>
</feature>
<evidence type="ECO:0000256" key="3">
    <source>
        <dbReference type="ARBA" id="ARBA00022741"/>
    </source>
</evidence>
<name>B8CZK1_HALOH</name>
<dbReference type="Proteomes" id="UP000000719">
    <property type="component" value="Chromosome"/>
</dbReference>
<dbReference type="InterPro" id="IPR003439">
    <property type="entry name" value="ABC_transporter-like_ATP-bd"/>
</dbReference>
<proteinExistence type="inferred from homology"/>
<dbReference type="InterPro" id="IPR050763">
    <property type="entry name" value="ABC_transporter_ATP-binding"/>
</dbReference>
<keyword evidence="7" id="KW-1185">Reference proteome</keyword>
<dbReference type="PANTHER" id="PTHR42711">
    <property type="entry name" value="ABC TRANSPORTER ATP-BINDING PROTEIN"/>
    <property type="match status" value="1"/>
</dbReference>
<dbReference type="SUPFAM" id="SSF52540">
    <property type="entry name" value="P-loop containing nucleoside triphosphate hydrolases"/>
    <property type="match status" value="1"/>
</dbReference>
<dbReference type="RefSeq" id="WP_015923689.1">
    <property type="nucleotide sequence ID" value="NC_011899.1"/>
</dbReference>
<evidence type="ECO:0000313" key="6">
    <source>
        <dbReference type="EMBL" id="ACL70720.1"/>
    </source>
</evidence>
<protein>
    <submittedName>
        <fullName evidence="6">ABC transporter related</fullName>
    </submittedName>
</protein>